<feature type="domain" description="Peptidase S49" evidence="6">
    <location>
        <begin position="377"/>
        <end position="528"/>
    </location>
</feature>
<dbReference type="Gene3D" id="6.20.330.10">
    <property type="match status" value="1"/>
</dbReference>
<dbReference type="InterPro" id="IPR002142">
    <property type="entry name" value="Peptidase_S49"/>
</dbReference>
<dbReference type="GO" id="GO:0006465">
    <property type="term" value="P:signal peptide processing"/>
    <property type="evidence" value="ECO:0007669"/>
    <property type="project" value="InterPro"/>
</dbReference>
<comment type="similarity">
    <text evidence="1">Belongs to the peptidase S49 family.</text>
</comment>
<protein>
    <submittedName>
        <fullName evidence="7">Signal peptide peptidase SppA</fullName>
    </submittedName>
</protein>
<dbReference type="PANTHER" id="PTHR33209:SF1">
    <property type="entry name" value="PEPTIDASE S49 DOMAIN-CONTAINING PROTEIN"/>
    <property type="match status" value="1"/>
</dbReference>
<dbReference type="AlphaFoldDB" id="A0A1L5BLM8"/>
<dbReference type="Proteomes" id="UP000004550">
    <property type="component" value="Chromosome"/>
</dbReference>
<dbReference type="KEGG" id="sinb:SIDU_03905"/>
<reference evidence="7 8" key="1">
    <citation type="journal article" date="2012" name="J. Bacteriol.">
        <title>Genome sequence of Sphingobium indicum B90A, a hexachlorocyclohexane-degrading bacterium.</title>
        <authorList>
            <person name="Anand S."/>
            <person name="Sangwan N."/>
            <person name="Lata P."/>
            <person name="Kaur J."/>
            <person name="Dua A."/>
            <person name="Singh A.K."/>
            <person name="Verma M."/>
            <person name="Kaur J."/>
            <person name="Khurana J.P."/>
            <person name="Khurana P."/>
            <person name="Mathur S."/>
            <person name="Lal R."/>
        </authorList>
    </citation>
    <scope>NUCLEOTIDE SEQUENCE [LARGE SCALE GENOMIC DNA]</scope>
    <source>
        <strain evidence="8">DSM 16412 / CCM 7286 / MTCC 6364 / B90A</strain>
    </source>
</reference>
<keyword evidence="2" id="KW-0645">Protease</keyword>
<dbReference type="InterPro" id="IPR004634">
    <property type="entry name" value="Pept_S49_pIV"/>
</dbReference>
<dbReference type="Gene3D" id="3.90.226.10">
    <property type="entry name" value="2-enoyl-CoA Hydratase, Chain A, domain 1"/>
    <property type="match status" value="3"/>
</dbReference>
<sequence>MAFVKGVWRILVAIKDGLVLLFLLMFFGALYAALSWSPKPAQSVGSGALLLKLDGTIVEQPSEIDPMALLSGGSDRAKEYGLADIVAALDAARDDRKVKAVVLNLDGFMGGGQVALARVGKALDAVRAAKKPVFAYATIYSDDSYQLAAHASESWVNPLGGVAITGRGGSGLYYKRLIDKLGVNTHVYRVGTYKSFVEPFTRTEQSPEARQANQALADALWEDWRQEVAKARPRARLAAYVRDPAGLAEAAGGNLAKAAVSAGLVDRMGDEAAFGARVAEVAGDAPDDKAGDFAAIDLKNYMKAHKPANGGEIGVLTIAGDIVDGEAGPGTAAGDTIAALLRKALAEKDLKALVVRVDSPGGSVMASEKIRSAIMEAKSEGLPIVASMGNVAASGGYWVSTPADVIFAEPDTITGSIGVFGILPSFEGTLAKIGVTTDGVKTTPLSGQPDIAGGTTPEFDRIMQMGVEDIYGRFVGLVAQSRRKTPQQIDAIAQGRVWDGGTARQIGLVDRFGGLEEAVAEAAKLAKIDPAKARPYRIAREPDKFAEFVQSIMDREDEDDAGAPEAMVGRDLLGRQAIVQRNWALQAVADVRALVSGAGVRADCLECRGYGAPRVAKTDERGLAALLLGLWR</sequence>
<feature type="active site" description="Proton donor/acceptor" evidence="5">
    <location>
        <position position="194"/>
    </location>
</feature>
<evidence type="ECO:0000259" key="6">
    <source>
        <dbReference type="Pfam" id="PF01343"/>
    </source>
</evidence>
<dbReference type="NCBIfam" id="TIGR00705">
    <property type="entry name" value="SppA_67K"/>
    <property type="match status" value="1"/>
</dbReference>
<dbReference type="CDD" id="cd07018">
    <property type="entry name" value="S49_SppA_67K_type"/>
    <property type="match status" value="1"/>
</dbReference>
<keyword evidence="4" id="KW-0720">Serine protease</keyword>
<dbReference type="GO" id="GO:0008236">
    <property type="term" value="F:serine-type peptidase activity"/>
    <property type="evidence" value="ECO:0007669"/>
    <property type="project" value="UniProtKB-KW"/>
</dbReference>
<dbReference type="PANTHER" id="PTHR33209">
    <property type="entry name" value="PROTEASE 4"/>
    <property type="match status" value="1"/>
</dbReference>
<evidence type="ECO:0000256" key="5">
    <source>
        <dbReference type="PIRSR" id="PIRSR001217-1"/>
    </source>
</evidence>
<dbReference type="Pfam" id="PF01343">
    <property type="entry name" value="Peptidase_S49"/>
    <property type="match status" value="2"/>
</dbReference>
<dbReference type="PIRSF" id="PIRSF001217">
    <property type="entry name" value="Protease_4_SppA"/>
    <property type="match status" value="1"/>
</dbReference>
<accession>A0A1L5BLM8</accession>
<dbReference type="InterPro" id="IPR047217">
    <property type="entry name" value="S49_SppA_67K_type_N"/>
</dbReference>
<evidence type="ECO:0000256" key="3">
    <source>
        <dbReference type="ARBA" id="ARBA00022801"/>
    </source>
</evidence>
<evidence type="ECO:0000313" key="8">
    <source>
        <dbReference type="Proteomes" id="UP000004550"/>
    </source>
</evidence>
<organism evidence="7 8">
    <name type="scientific">Sphingobium indicum (strain DSM 16412 / CCM 7286 / MTCC 6364 / B90A)</name>
    <dbReference type="NCBI Taxonomy" id="861109"/>
    <lineage>
        <taxon>Bacteria</taxon>
        <taxon>Pseudomonadati</taxon>
        <taxon>Pseudomonadota</taxon>
        <taxon>Alphaproteobacteria</taxon>
        <taxon>Sphingomonadales</taxon>
        <taxon>Sphingomonadaceae</taxon>
        <taxon>Sphingobium</taxon>
    </lineage>
</organism>
<evidence type="ECO:0000256" key="1">
    <source>
        <dbReference type="ARBA" id="ARBA00008683"/>
    </source>
</evidence>
<dbReference type="GO" id="GO:0016020">
    <property type="term" value="C:membrane"/>
    <property type="evidence" value="ECO:0007669"/>
    <property type="project" value="InterPro"/>
</dbReference>
<evidence type="ECO:0000313" key="7">
    <source>
        <dbReference type="EMBL" id="APL93726.1"/>
    </source>
</evidence>
<dbReference type="EMBL" id="CP013070">
    <property type="protein sequence ID" value="APL93726.1"/>
    <property type="molecule type" value="Genomic_DNA"/>
</dbReference>
<dbReference type="InterPro" id="IPR047272">
    <property type="entry name" value="S49_SppA_C"/>
</dbReference>
<gene>
    <name evidence="7" type="ORF">SIDU_03905</name>
</gene>
<dbReference type="CDD" id="cd07023">
    <property type="entry name" value="S49_Sppa_N_C"/>
    <property type="match status" value="1"/>
</dbReference>
<evidence type="ECO:0000256" key="2">
    <source>
        <dbReference type="ARBA" id="ARBA00022670"/>
    </source>
</evidence>
<evidence type="ECO:0000256" key="4">
    <source>
        <dbReference type="ARBA" id="ARBA00022825"/>
    </source>
</evidence>
<feature type="active site" description="Nucleophile" evidence="5">
    <location>
        <position position="394"/>
    </location>
</feature>
<dbReference type="InterPro" id="IPR029045">
    <property type="entry name" value="ClpP/crotonase-like_dom_sf"/>
</dbReference>
<dbReference type="RefSeq" id="WP_007685247.1">
    <property type="nucleotide sequence ID" value="NZ_CP013070.1"/>
</dbReference>
<feature type="domain" description="Peptidase S49" evidence="6">
    <location>
        <begin position="127"/>
        <end position="276"/>
    </location>
</feature>
<dbReference type="SUPFAM" id="SSF52096">
    <property type="entry name" value="ClpP/crotonase"/>
    <property type="match status" value="2"/>
</dbReference>
<keyword evidence="3" id="KW-0378">Hydrolase</keyword>
<proteinExistence type="inferred from homology"/>
<name>A0A1L5BLM8_SPHIB</name>